<feature type="compositionally biased region" description="Basic and acidic residues" evidence="1">
    <location>
        <begin position="234"/>
        <end position="243"/>
    </location>
</feature>
<evidence type="ECO:0000313" key="3">
    <source>
        <dbReference type="Proteomes" id="UP000033140"/>
    </source>
</evidence>
<feature type="region of interest" description="Disordered" evidence="1">
    <location>
        <begin position="207"/>
        <end position="243"/>
    </location>
</feature>
<keyword evidence="3" id="KW-1185">Reference proteome</keyword>
<evidence type="ECO:0000256" key="1">
    <source>
        <dbReference type="SAM" id="MobiDB-lite"/>
    </source>
</evidence>
<reference evidence="2 3" key="3">
    <citation type="journal article" date="2015" name="Genome Announc.">
        <title>Draft Genome Sequence of the Archiascomycetous Yeast Saitoella complicata.</title>
        <authorList>
            <person name="Yamauchi K."/>
            <person name="Kondo S."/>
            <person name="Hamamoto M."/>
            <person name="Takahashi Y."/>
            <person name="Ogura Y."/>
            <person name="Hayashi T."/>
            <person name="Nishida H."/>
        </authorList>
    </citation>
    <scope>NUCLEOTIDE SEQUENCE [LARGE SCALE GENOMIC DNA]</scope>
    <source>
        <strain evidence="2 3">NRRL Y-17804</strain>
    </source>
</reference>
<sequence length="303" mass="33102">MRFQMLAIKDRKTLEQHQTLTNMPFLTLFTRTKSSSIDLPSSPTAPRPSTSFSVKTEYEDAEGCTLVLGRECIRATEPACPYDRFHDRLSAAHHFTNSRSTRRTAAALPHRLLAFHTTTTLPSLGVLTPPWLSAILTGRDPTIALLTIQDLLVPSSLRATATSDRVLEDVWKGILGVLVACRDYTSVNFSSYEDGWVGAELSERLTSATSTPTHTSASTSMSARTRSPAGGSKRANESAARKDVRPGAVGGMMAMGRSACGMIIVFSKKGLAKQDNAQLHVIRSRSTIAKRTSHTLPIFPFFF</sequence>
<dbReference type="AlphaFoldDB" id="A0A0E9N9W2"/>
<dbReference type="Proteomes" id="UP000033140">
    <property type="component" value="Unassembled WGS sequence"/>
</dbReference>
<feature type="compositionally biased region" description="Low complexity" evidence="1">
    <location>
        <begin position="40"/>
        <end position="53"/>
    </location>
</feature>
<dbReference type="EMBL" id="BACD03000002">
    <property type="protein sequence ID" value="GAO46195.1"/>
    <property type="molecule type" value="Genomic_DNA"/>
</dbReference>
<reference evidence="2 3" key="2">
    <citation type="journal article" date="2014" name="J. Gen. Appl. Microbiol.">
        <title>The early diverging ascomycetous budding yeast Saitoella complicata has three histone deacetylases belonging to the Clr6, Hos2, and Rpd3 lineages.</title>
        <authorList>
            <person name="Nishida H."/>
            <person name="Matsumoto T."/>
            <person name="Kondo S."/>
            <person name="Hamamoto M."/>
            <person name="Yoshikawa H."/>
        </authorList>
    </citation>
    <scope>NUCLEOTIDE SEQUENCE [LARGE SCALE GENOMIC DNA]</scope>
    <source>
        <strain evidence="2 3">NRRL Y-17804</strain>
    </source>
</reference>
<gene>
    <name evidence="2" type="ORF">G7K_0432-t1</name>
</gene>
<feature type="compositionally biased region" description="Low complexity" evidence="1">
    <location>
        <begin position="207"/>
        <end position="229"/>
    </location>
</feature>
<feature type="region of interest" description="Disordered" evidence="1">
    <location>
        <begin position="35"/>
        <end position="54"/>
    </location>
</feature>
<comment type="caution">
    <text evidence="2">The sequence shown here is derived from an EMBL/GenBank/DDBJ whole genome shotgun (WGS) entry which is preliminary data.</text>
</comment>
<name>A0A0E9N9W2_SAICN</name>
<evidence type="ECO:0000313" key="2">
    <source>
        <dbReference type="EMBL" id="GAO46195.1"/>
    </source>
</evidence>
<accession>A0A0E9N9W2</accession>
<reference evidence="2 3" key="1">
    <citation type="journal article" date="2011" name="J. Gen. Appl. Microbiol.">
        <title>Draft genome sequencing of the enigmatic yeast Saitoella complicata.</title>
        <authorList>
            <person name="Nishida H."/>
            <person name="Hamamoto M."/>
            <person name="Sugiyama J."/>
        </authorList>
    </citation>
    <scope>NUCLEOTIDE SEQUENCE [LARGE SCALE GENOMIC DNA]</scope>
    <source>
        <strain evidence="2 3">NRRL Y-17804</strain>
    </source>
</reference>
<proteinExistence type="predicted"/>
<organism evidence="2 3">
    <name type="scientific">Saitoella complicata (strain BCRC 22490 / CBS 7301 / JCM 7358 / NBRC 10748 / NRRL Y-17804)</name>
    <dbReference type="NCBI Taxonomy" id="698492"/>
    <lineage>
        <taxon>Eukaryota</taxon>
        <taxon>Fungi</taxon>
        <taxon>Dikarya</taxon>
        <taxon>Ascomycota</taxon>
        <taxon>Taphrinomycotina</taxon>
        <taxon>Taphrinomycotina incertae sedis</taxon>
        <taxon>Saitoella</taxon>
    </lineage>
</organism>
<protein>
    <submittedName>
        <fullName evidence="2">Uncharacterized protein</fullName>
    </submittedName>
</protein>